<dbReference type="Pfam" id="PF02854">
    <property type="entry name" value="MIF4G"/>
    <property type="match status" value="1"/>
</dbReference>
<evidence type="ECO:0000313" key="4">
    <source>
        <dbReference type="Proteomes" id="UP000823388"/>
    </source>
</evidence>
<feature type="compositionally biased region" description="Basic and acidic residues" evidence="1">
    <location>
        <begin position="139"/>
        <end position="154"/>
    </location>
</feature>
<dbReference type="PANTHER" id="PTHR23253">
    <property type="entry name" value="EUKARYOTIC TRANSLATION INITIATION FACTOR 4 GAMMA"/>
    <property type="match status" value="1"/>
</dbReference>
<dbReference type="AlphaFoldDB" id="A0A8T0X0N1"/>
<dbReference type="GO" id="GO:0016281">
    <property type="term" value="C:eukaryotic translation initiation factor 4F complex"/>
    <property type="evidence" value="ECO:0007669"/>
    <property type="project" value="TreeGrafter"/>
</dbReference>
<evidence type="ECO:0000313" key="3">
    <source>
        <dbReference type="EMBL" id="KAG2652267.1"/>
    </source>
</evidence>
<evidence type="ECO:0000259" key="2">
    <source>
        <dbReference type="Pfam" id="PF02854"/>
    </source>
</evidence>
<gene>
    <name evidence="3" type="ORF">PVAP13_1NG344019</name>
</gene>
<feature type="compositionally biased region" description="Basic and acidic residues" evidence="1">
    <location>
        <begin position="119"/>
        <end position="130"/>
    </location>
</feature>
<proteinExistence type="predicted"/>
<dbReference type="EMBL" id="CM029038">
    <property type="protein sequence ID" value="KAG2652267.1"/>
    <property type="molecule type" value="Genomic_DNA"/>
</dbReference>
<protein>
    <recommendedName>
        <fullName evidence="2">MIF4G domain-containing protein</fullName>
    </recommendedName>
</protein>
<comment type="caution">
    <text evidence="3">The sequence shown here is derived from an EMBL/GenBank/DDBJ whole genome shotgun (WGS) entry which is preliminary data.</text>
</comment>
<evidence type="ECO:0000256" key="1">
    <source>
        <dbReference type="SAM" id="MobiDB-lite"/>
    </source>
</evidence>
<feature type="region of interest" description="Disordered" evidence="1">
    <location>
        <begin position="106"/>
        <end position="176"/>
    </location>
</feature>
<dbReference type="Proteomes" id="UP000823388">
    <property type="component" value="Chromosome 1N"/>
</dbReference>
<dbReference type="GO" id="GO:0003729">
    <property type="term" value="F:mRNA binding"/>
    <property type="evidence" value="ECO:0007669"/>
    <property type="project" value="TreeGrafter"/>
</dbReference>
<name>A0A8T0X0N1_PANVG</name>
<dbReference type="PANTHER" id="PTHR23253:SF53">
    <property type="entry name" value="EUKARYOTIC TRANSLATION INITIATION FACTOR ISOFORM 4G-1"/>
    <property type="match status" value="1"/>
</dbReference>
<feature type="compositionally biased region" description="Polar residues" evidence="1">
    <location>
        <begin position="155"/>
        <end position="175"/>
    </location>
</feature>
<dbReference type="InterPro" id="IPR003890">
    <property type="entry name" value="MIF4G-like_typ-3"/>
</dbReference>
<dbReference type="InterPro" id="IPR016024">
    <property type="entry name" value="ARM-type_fold"/>
</dbReference>
<dbReference type="Gene3D" id="1.25.40.180">
    <property type="match status" value="1"/>
</dbReference>
<feature type="domain" description="MIF4G" evidence="2">
    <location>
        <begin position="200"/>
        <end position="251"/>
    </location>
</feature>
<reference evidence="3" key="1">
    <citation type="submission" date="2020-05" db="EMBL/GenBank/DDBJ databases">
        <title>WGS assembly of Panicum virgatum.</title>
        <authorList>
            <person name="Lovell J.T."/>
            <person name="Jenkins J."/>
            <person name="Shu S."/>
            <person name="Juenger T.E."/>
            <person name="Schmutz J."/>
        </authorList>
    </citation>
    <scope>NUCLEOTIDE SEQUENCE</scope>
    <source>
        <strain evidence="3">AP13</strain>
    </source>
</reference>
<sequence>MTTDQPVISLRPGGGGIGLRAPRLFPTAFAAATGAGGFLRPHGGSSTGFAAKLGDSCFEPLERVRYTKDQLLEMREIVDIAKEILKLQQDISAVLLGEEHEDQSWFRKDSNVQTQSHNRYTETDSRDWHSRSQTSPVASEEKSWDKIHEAKESRVSSGNQEQLSSQFAAKSQTGPTPALVKAEVPWSVRRGNLSEKEKVLKAMKGILNKLTPEKFDLLKGQLVEAGITTADILKDVITLIFEKAVFEPTFC</sequence>
<organism evidence="3 4">
    <name type="scientific">Panicum virgatum</name>
    <name type="common">Blackwell switchgrass</name>
    <dbReference type="NCBI Taxonomy" id="38727"/>
    <lineage>
        <taxon>Eukaryota</taxon>
        <taxon>Viridiplantae</taxon>
        <taxon>Streptophyta</taxon>
        <taxon>Embryophyta</taxon>
        <taxon>Tracheophyta</taxon>
        <taxon>Spermatophyta</taxon>
        <taxon>Magnoliopsida</taxon>
        <taxon>Liliopsida</taxon>
        <taxon>Poales</taxon>
        <taxon>Poaceae</taxon>
        <taxon>PACMAD clade</taxon>
        <taxon>Panicoideae</taxon>
        <taxon>Panicodae</taxon>
        <taxon>Paniceae</taxon>
        <taxon>Panicinae</taxon>
        <taxon>Panicum</taxon>
        <taxon>Panicum sect. Hiantes</taxon>
    </lineage>
</organism>
<accession>A0A8T0X0N1</accession>
<dbReference type="SUPFAM" id="SSF48371">
    <property type="entry name" value="ARM repeat"/>
    <property type="match status" value="1"/>
</dbReference>
<dbReference type="GO" id="GO:0003743">
    <property type="term" value="F:translation initiation factor activity"/>
    <property type="evidence" value="ECO:0007669"/>
    <property type="project" value="TreeGrafter"/>
</dbReference>
<keyword evidence="4" id="KW-1185">Reference proteome</keyword>